<keyword evidence="1" id="KW-0723">Serine/threonine-protein kinase</keyword>
<name>A0ABR0VEL1_REHGL</name>
<reference evidence="6 7" key="1">
    <citation type="journal article" date="2021" name="Comput. Struct. Biotechnol. J.">
        <title>De novo genome assembly of the potent medicinal plant Rehmannia glutinosa using nanopore technology.</title>
        <authorList>
            <person name="Ma L."/>
            <person name="Dong C."/>
            <person name="Song C."/>
            <person name="Wang X."/>
            <person name="Zheng X."/>
            <person name="Niu Y."/>
            <person name="Chen S."/>
            <person name="Feng W."/>
        </authorList>
    </citation>
    <scope>NUCLEOTIDE SEQUENCE [LARGE SCALE GENOMIC DNA]</scope>
    <source>
        <strain evidence="6">DH-2019</strain>
    </source>
</reference>
<dbReference type="Pfam" id="PF03618">
    <property type="entry name" value="Kinase-PPPase"/>
    <property type="match status" value="1"/>
</dbReference>
<dbReference type="NCBIfam" id="NF003742">
    <property type="entry name" value="PRK05339.1"/>
    <property type="match status" value="1"/>
</dbReference>
<evidence type="ECO:0000313" key="6">
    <source>
        <dbReference type="EMBL" id="KAK6133342.1"/>
    </source>
</evidence>
<dbReference type="InterPro" id="IPR026565">
    <property type="entry name" value="PPDK_reg"/>
</dbReference>
<keyword evidence="2" id="KW-0808">Transferase</keyword>
<evidence type="ECO:0000256" key="2">
    <source>
        <dbReference type="ARBA" id="ARBA00022679"/>
    </source>
</evidence>
<evidence type="ECO:0000256" key="1">
    <source>
        <dbReference type="ARBA" id="ARBA00022527"/>
    </source>
</evidence>
<feature type="compositionally biased region" description="Polar residues" evidence="5">
    <location>
        <begin position="1"/>
        <end position="11"/>
    </location>
</feature>
<keyword evidence="4" id="KW-0418">Kinase</keyword>
<feature type="region of interest" description="Disordered" evidence="5">
    <location>
        <begin position="1"/>
        <end position="114"/>
    </location>
</feature>
<evidence type="ECO:0008006" key="8">
    <source>
        <dbReference type="Google" id="ProtNLM"/>
    </source>
</evidence>
<evidence type="ECO:0000256" key="5">
    <source>
        <dbReference type="SAM" id="MobiDB-lite"/>
    </source>
</evidence>
<evidence type="ECO:0000313" key="7">
    <source>
        <dbReference type="Proteomes" id="UP001318860"/>
    </source>
</evidence>
<gene>
    <name evidence="6" type="ORF">DH2020_032913</name>
</gene>
<accession>A0ABR0VEL1</accession>
<dbReference type="PANTHER" id="PTHR31756:SF3">
    <property type="entry name" value="PYRUVATE, PHOSPHATE DIKINASE REGULATORY PROTEIN 1, CHLOROPLASTIC"/>
    <property type="match status" value="1"/>
</dbReference>
<sequence>MIASSTLTLSNIPHAPSPTTSPPLSEHKSSPSPPNSDRSSSPGPRDRRIKTSPQLNRWSRARAIRSGRKLGRQVQLPTGEMNYSDSPSRVIVDKSNSNGSDLQTLSPPSDGASDGECLADWATGGKAIYMVSDGTGWTVEHSVNAALGQFEHCLVDRVCPVNTHLFSGIDDVDRLMEVIAQAAKEGAMLVYTLADPSIAESARQACQLWNVTSLDVLGPITESIASHLGVSPSGLPRWAPGRKTSLGEDYFRRIEAIEFTIKQDDGALPENLHKADIVLTGVSRTGKTPLSIYLSQKGYKVANVPIVMNVDLPRGLFEVDPEKVFALTINPVVLQTIRRARAKSLGFDDEIRSNYSEMDHVREELEFAKVSGKAIEETAAIVLRLYHDRKNRCSMPRISKRY</sequence>
<feature type="compositionally biased region" description="Polar residues" evidence="5">
    <location>
        <begin position="94"/>
        <end position="107"/>
    </location>
</feature>
<proteinExistence type="inferred from homology"/>
<evidence type="ECO:0000256" key="3">
    <source>
        <dbReference type="ARBA" id="ARBA00022741"/>
    </source>
</evidence>
<keyword evidence="3" id="KW-0547">Nucleotide-binding</keyword>
<dbReference type="Proteomes" id="UP001318860">
    <property type="component" value="Unassembled WGS sequence"/>
</dbReference>
<organism evidence="6 7">
    <name type="scientific">Rehmannia glutinosa</name>
    <name type="common">Chinese foxglove</name>
    <dbReference type="NCBI Taxonomy" id="99300"/>
    <lineage>
        <taxon>Eukaryota</taxon>
        <taxon>Viridiplantae</taxon>
        <taxon>Streptophyta</taxon>
        <taxon>Embryophyta</taxon>
        <taxon>Tracheophyta</taxon>
        <taxon>Spermatophyta</taxon>
        <taxon>Magnoliopsida</taxon>
        <taxon>eudicotyledons</taxon>
        <taxon>Gunneridae</taxon>
        <taxon>Pentapetalae</taxon>
        <taxon>asterids</taxon>
        <taxon>lamiids</taxon>
        <taxon>Lamiales</taxon>
        <taxon>Orobanchaceae</taxon>
        <taxon>Rehmannieae</taxon>
        <taxon>Rehmannia</taxon>
    </lineage>
</organism>
<dbReference type="HAMAP" id="MF_00921">
    <property type="entry name" value="PDRP"/>
    <property type="match status" value="1"/>
</dbReference>
<keyword evidence="7" id="KW-1185">Reference proteome</keyword>
<comment type="caution">
    <text evidence="6">The sequence shown here is derived from an EMBL/GenBank/DDBJ whole genome shotgun (WGS) entry which is preliminary data.</text>
</comment>
<dbReference type="PANTHER" id="PTHR31756">
    <property type="entry name" value="PYRUVATE, PHOSPHATE DIKINASE REGULATORY PROTEIN 1, CHLOROPLASTIC"/>
    <property type="match status" value="1"/>
</dbReference>
<dbReference type="InterPro" id="IPR005177">
    <property type="entry name" value="Kinase-pyrophosphorylase"/>
</dbReference>
<evidence type="ECO:0000256" key="4">
    <source>
        <dbReference type="ARBA" id="ARBA00022777"/>
    </source>
</evidence>
<protein>
    <recommendedName>
        <fullName evidence="8">Pyruvate, phosphate dikinase regulatory protein</fullName>
    </recommendedName>
</protein>
<feature type="compositionally biased region" description="Basic residues" evidence="5">
    <location>
        <begin position="59"/>
        <end position="71"/>
    </location>
</feature>
<dbReference type="EMBL" id="JABTTQ020001221">
    <property type="protein sequence ID" value="KAK6133342.1"/>
    <property type="molecule type" value="Genomic_DNA"/>
</dbReference>